<name>A0A1E5KWD2_9ENTE</name>
<protein>
    <submittedName>
        <fullName evidence="1">Uncharacterized protein</fullName>
    </submittedName>
</protein>
<organism evidence="1 2">
    <name type="scientific">Enterococcus rivorum</name>
    <dbReference type="NCBI Taxonomy" id="762845"/>
    <lineage>
        <taxon>Bacteria</taxon>
        <taxon>Bacillati</taxon>
        <taxon>Bacillota</taxon>
        <taxon>Bacilli</taxon>
        <taxon>Lactobacillales</taxon>
        <taxon>Enterococcaceae</taxon>
        <taxon>Enterococcus</taxon>
    </lineage>
</organism>
<reference evidence="1 2" key="1">
    <citation type="submission" date="2016-09" db="EMBL/GenBank/DDBJ databases">
        <authorList>
            <person name="Capua I."/>
            <person name="De Benedictis P."/>
            <person name="Joannis T."/>
            <person name="Lombin L.H."/>
            <person name="Cattoli G."/>
        </authorList>
    </citation>
    <scope>NUCLEOTIDE SEQUENCE [LARGE SCALE GENOMIC DNA]</scope>
    <source>
        <strain evidence="1 2">LMG 25899</strain>
    </source>
</reference>
<accession>A0A1E5KWD2</accession>
<dbReference type="OrthoDB" id="552713at2"/>
<dbReference type="AlphaFoldDB" id="A0A1E5KWD2"/>
<evidence type="ECO:0000313" key="2">
    <source>
        <dbReference type="Proteomes" id="UP000095256"/>
    </source>
</evidence>
<evidence type="ECO:0000313" key="1">
    <source>
        <dbReference type="EMBL" id="OEH82175.1"/>
    </source>
</evidence>
<sequence>MQYINDDRELLYEKFPFRIEELTIQQKNRLINLAKNKNLSIEEIEKILENYFESFNHEGITYNVNTLRFRAVLKKDKVVVLNSYFDELEDAIAARKEAEEKYFDKADSE</sequence>
<keyword evidence="2" id="KW-1185">Reference proteome</keyword>
<dbReference type="Proteomes" id="UP000095256">
    <property type="component" value="Unassembled WGS sequence"/>
</dbReference>
<gene>
    <name evidence="1" type="ORF">BCR26_13965</name>
</gene>
<dbReference type="RefSeq" id="WP_069698826.1">
    <property type="nucleotide sequence ID" value="NZ_JAGGMA010000014.1"/>
</dbReference>
<comment type="caution">
    <text evidence="1">The sequence shown here is derived from an EMBL/GenBank/DDBJ whole genome shotgun (WGS) entry which is preliminary data.</text>
</comment>
<proteinExistence type="predicted"/>
<dbReference type="EMBL" id="MIEK01000026">
    <property type="protein sequence ID" value="OEH82175.1"/>
    <property type="molecule type" value="Genomic_DNA"/>
</dbReference>